<accession>A0A514CL94</accession>
<evidence type="ECO:0000313" key="1">
    <source>
        <dbReference type="EMBL" id="QDH80570.1"/>
    </source>
</evidence>
<dbReference type="AlphaFoldDB" id="A0A514CL94"/>
<dbReference type="Proteomes" id="UP000316614">
    <property type="component" value="Chromosome"/>
</dbReference>
<proteinExistence type="predicted"/>
<protein>
    <submittedName>
        <fullName evidence="1">Uncharacterized protein</fullName>
    </submittedName>
</protein>
<evidence type="ECO:0000313" key="2">
    <source>
        <dbReference type="Proteomes" id="UP000316614"/>
    </source>
</evidence>
<dbReference type="EMBL" id="CP041253">
    <property type="protein sequence ID" value="QDH80570.1"/>
    <property type="molecule type" value="Genomic_DNA"/>
</dbReference>
<gene>
    <name evidence="1" type="ORF">FKX85_16585</name>
</gene>
<dbReference type="Gene3D" id="2.180.10.10">
    <property type="entry name" value="RHS repeat-associated core"/>
    <property type="match status" value="1"/>
</dbReference>
<sequence length="342" mass="36425">MYKTGWYDFHARQYDAALGRWFAVDPDGEFVGPILGAMAAGAAQSALFYAASLTAGNSWDWGQFASQVGRGALMGGLANAASTAVSTGSAAGLNSLGISPQTSGFIGGALGSWPGTLVAGGSIDWGMAAGKALLAGASARNAIEAQMPITGQRGNFAIPVFRDDYVSLPVHTIEALEGYDLAGWHKLFASGYNPVVAGVYGGRQAFADTPFGGAILSIPEMVGGEMALSAAVRGVKAVAKGGSFLKGGKTFSQFKTSYWATRTKPTFQPIRMSSGKVFKVHMELHHRFIPQRAKWAPNWLKNNRLNLQPLNTIQHGIRDPYRYRFFPKEIKNAINSGNTFGY</sequence>
<name>A0A514CL94_9BACT</name>
<dbReference type="OrthoDB" id="981620at2"/>
<dbReference type="RefSeq" id="WP_141615800.1">
    <property type="nucleotide sequence ID" value="NZ_CP041253.1"/>
</dbReference>
<keyword evidence="2" id="KW-1185">Reference proteome</keyword>
<reference evidence="1 2" key="1">
    <citation type="submission" date="2019-06" db="EMBL/GenBank/DDBJ databases">
        <title>Echinicola alkalisoli sp. nov. isolated from saline soil.</title>
        <authorList>
            <person name="Sun J.-Q."/>
            <person name="Xu L."/>
        </authorList>
    </citation>
    <scope>NUCLEOTIDE SEQUENCE [LARGE SCALE GENOMIC DNA]</scope>
    <source>
        <strain evidence="1 2">LN3S3</strain>
    </source>
</reference>
<organism evidence="1 2">
    <name type="scientific">Echinicola soli</name>
    <dbReference type="NCBI Taxonomy" id="2591634"/>
    <lineage>
        <taxon>Bacteria</taxon>
        <taxon>Pseudomonadati</taxon>
        <taxon>Bacteroidota</taxon>
        <taxon>Cytophagia</taxon>
        <taxon>Cytophagales</taxon>
        <taxon>Cyclobacteriaceae</taxon>
        <taxon>Echinicola</taxon>
    </lineage>
</organism>
<dbReference type="KEGG" id="echi:FKX85_16585"/>